<keyword evidence="1" id="KW-1133">Transmembrane helix</keyword>
<keyword evidence="1" id="KW-0812">Transmembrane</keyword>
<reference evidence="3" key="1">
    <citation type="submission" date="2017-08" db="EMBL/GenBank/DDBJ databases">
        <authorList>
            <person name="Brisse S."/>
        </authorList>
    </citation>
    <scope>NUCLEOTIDE SEQUENCE [LARGE SCALE GENOMIC DNA]</scope>
    <source>
        <strain evidence="3">06D021</strain>
    </source>
</reference>
<proteinExistence type="predicted"/>
<organism evidence="2 3">
    <name type="scientific">Klebsiella grimontii</name>
    <dbReference type="NCBI Taxonomy" id="2058152"/>
    <lineage>
        <taxon>Bacteria</taxon>
        <taxon>Pseudomonadati</taxon>
        <taxon>Pseudomonadota</taxon>
        <taxon>Gammaproteobacteria</taxon>
        <taxon>Enterobacterales</taxon>
        <taxon>Enterobacteriaceae</taxon>
        <taxon>Klebsiella/Raoultella group</taxon>
        <taxon>Klebsiella</taxon>
    </lineage>
</organism>
<dbReference type="EMBL" id="FZTC01000026">
    <property type="protein sequence ID" value="SNU37176.1"/>
    <property type="molecule type" value="Genomic_DNA"/>
</dbReference>
<evidence type="ECO:0000256" key="1">
    <source>
        <dbReference type="SAM" id="Phobius"/>
    </source>
</evidence>
<feature type="transmembrane region" description="Helical" evidence="1">
    <location>
        <begin position="177"/>
        <end position="198"/>
    </location>
</feature>
<dbReference type="Proteomes" id="UP000220639">
    <property type="component" value="Unassembled WGS sequence"/>
</dbReference>
<accession>A0A285B8K4</accession>
<feature type="transmembrane region" description="Helical" evidence="1">
    <location>
        <begin position="29"/>
        <end position="46"/>
    </location>
</feature>
<keyword evidence="1" id="KW-0472">Membrane</keyword>
<gene>
    <name evidence="2" type="ORF">KOSB73_320014</name>
</gene>
<feature type="transmembrane region" description="Helical" evidence="1">
    <location>
        <begin position="146"/>
        <end position="165"/>
    </location>
</feature>
<sequence length="204" mass="23510">MQNQELLVEHYHKTYELTFSVWESRNQSLLILLAVVGFSTLLTFNVSEAQPLLVDIIAKLCGIASDDRIKELKKSFPYGVIQSIFIIVVFYLTINLYHKTCFIRRNYQYLSGLETDIRSALNLPTSSVSFTREGNFYNKHRTFSSFMTGLSYVLILGALLVSFLGMRLLNDFHAQNYFIFITDACLTLGVFYFFSIYAHTSLKK</sequence>
<evidence type="ECO:0000313" key="2">
    <source>
        <dbReference type="EMBL" id="SNU37176.1"/>
    </source>
</evidence>
<evidence type="ECO:0000313" key="3">
    <source>
        <dbReference type="Proteomes" id="UP000220639"/>
    </source>
</evidence>
<dbReference type="RefSeq" id="WP_098141114.1">
    <property type="nucleotide sequence ID" value="NZ_CABGWT010000017.1"/>
</dbReference>
<feature type="transmembrane region" description="Helical" evidence="1">
    <location>
        <begin position="76"/>
        <end position="97"/>
    </location>
</feature>
<protein>
    <submittedName>
        <fullName evidence="2">Uncharacterized protein</fullName>
    </submittedName>
</protein>
<name>A0A285B8K4_9ENTR</name>
<dbReference type="AlphaFoldDB" id="A0A285B8K4"/>